<dbReference type="RefSeq" id="WP_125261324.1">
    <property type="nucleotide sequence ID" value="NZ_CP114280.1"/>
</dbReference>
<gene>
    <name evidence="1" type="ORF">O1Q98_18645</name>
</gene>
<evidence type="ECO:0000313" key="2">
    <source>
        <dbReference type="Proteomes" id="UP001219630"/>
    </source>
</evidence>
<dbReference type="EMBL" id="CP114280">
    <property type="protein sequence ID" value="WFN55572.1"/>
    <property type="molecule type" value="Genomic_DNA"/>
</dbReference>
<reference evidence="1 2" key="1">
    <citation type="submission" date="2022-12" db="EMBL/GenBank/DDBJ databases">
        <title>Complete genome sequencing of Dickeya lacustris type strain LMG30899.</title>
        <authorList>
            <person name="Dobhal S."/>
            <person name="Arizala D."/>
            <person name="Arif M."/>
        </authorList>
    </citation>
    <scope>NUCLEOTIDE SEQUENCE [LARGE SCALE GENOMIC DNA]</scope>
    <source>
        <strain evidence="1 2">LMG30899</strain>
    </source>
</reference>
<keyword evidence="2" id="KW-1185">Reference proteome</keyword>
<evidence type="ECO:0000313" key="1">
    <source>
        <dbReference type="EMBL" id="WFN55572.1"/>
    </source>
</evidence>
<organism evidence="1 2">
    <name type="scientific">Dickeya lacustris</name>
    <dbReference type="NCBI Taxonomy" id="2259638"/>
    <lineage>
        <taxon>Bacteria</taxon>
        <taxon>Pseudomonadati</taxon>
        <taxon>Pseudomonadota</taxon>
        <taxon>Gammaproteobacteria</taxon>
        <taxon>Enterobacterales</taxon>
        <taxon>Pectobacteriaceae</taxon>
        <taxon>Dickeya</taxon>
    </lineage>
</organism>
<dbReference type="NCBIfam" id="NF040699">
    <property type="entry name" value="VPA1262_fam"/>
    <property type="match status" value="1"/>
</dbReference>
<accession>A0ABY8G6I6</accession>
<proteinExistence type="predicted"/>
<dbReference type="NCBIfam" id="NF040700">
    <property type="entry name" value="VPA1262_N_dom"/>
    <property type="match status" value="1"/>
</dbReference>
<name>A0ABY8G6I6_9GAMM</name>
<dbReference type="Proteomes" id="UP001219630">
    <property type="component" value="Chromosome"/>
</dbReference>
<sequence length="1129" mass="129588">MNFDNLILDPRFYDIFGADKQACALQIWLMEFKSAEETQVKWLYGRALPADFIGSQWRGNVKGKMTKLSEQDSVRVLPFTVYISASSLKLFAESLIKGSTIHDASIAANIDADEKIIKLFKFVTFKPDTCVRPVMHLPTRDYFKSVTKKLSPSSYASYDSGAISSVSKASLFESFDSKNAARVARIACDSIDADTGMAFAEYDAWRFGDFEFLCAPALNRKEASRISFKTKGELTSLTLFESLTHFPAKLLVIIKSFSGDCLQSTHVTTIDKNETYPITKRFDVDSFKKQTATAYTLEILAQPDDTDEAFMCVLDGHKFNRSMNMNLNVYQSIRTGDKTDWLAKQVPKGERHRLESAWEISRSTIRSRHVYGNYRDDPWVDLNYTVARSLTRLLPKKSESQFFPKLSDSRGMSRLELVAWLRKTFDAYPTAQIAWFDPYMEDVGIELLNRMGTKNGDYLIFTSEKPQSSTNLQKINTTIQVDVSKQINETSQQITDCKAAQDRIQNLIQKCQEWGNSSFGNVHLRVVALPAEKIHDRMILVRSPQGLPVVGYHVSNSIQLANENNPLLVTSIPGDVLPDVFSYMDDLIESSLYTTEESKIGKVIFDSRDHDINPGKTNFKYLTPFDFKHSGDVFSWWLNLPEMKGLYGDKLRETAGKLDLYKDDKLNEQIFGDIPSRFWETGFDLEPFNCNWDAFGKVLANLPAGELYRMGNRPLLSSVEDKLVQYLDANRQVHLDHRKHSKLLIDYDQYLDKDLHFWLKDGGPPERIFSYSPGSYLYGDYYAITLMWMKAPVRFVRWLSEQINSWSHGNVKWAKSQVRLYDLITTALRHICVDLYHGNRQESVNALISSGTPILQWIGLHFLSNQIKNNDDAIQHFDKLDCFSTKEKLYILCWLINEANYFQSDSREALVKHLGTLIQQPLADQEFRELLEPVRGHSGRLHHMTAWILEAMLVPMLEQGVVNPNQIAFQWLEDLVVQWKPEGGDQHIFFNMKREGAFTDELVILFSCLSGIDQLIIVNNIKIIADKMARNIRKPIAAQVDWRIYSYSHFINLWIFALTSRLQLFSKVPKVENVIISIQDECNSLIDRLSQNYRDVLYNDELIKYAMGDPEQLRSHLLLGVVSNIINKR</sequence>
<protein>
    <submittedName>
        <fullName evidence="1">VPA1262 family protein</fullName>
    </submittedName>
</protein>